<dbReference type="PANTHER" id="PTHR30011">
    <property type="entry name" value="ALKANESULFONATE MONOOXYGENASE-RELATED"/>
    <property type="match status" value="1"/>
</dbReference>
<dbReference type="InterPro" id="IPR011251">
    <property type="entry name" value="Luciferase-like_dom"/>
</dbReference>
<dbReference type="InterPro" id="IPR016215">
    <property type="entry name" value="NTA_MOA"/>
</dbReference>
<evidence type="ECO:0000256" key="6">
    <source>
        <dbReference type="PIRSR" id="PIRSR000337-1"/>
    </source>
</evidence>
<feature type="binding site" evidence="6">
    <location>
        <position position="54"/>
    </location>
    <ligand>
        <name>FMN</name>
        <dbReference type="ChEBI" id="CHEBI:58210"/>
    </ligand>
</feature>
<keyword evidence="9" id="KW-1185">Reference proteome</keyword>
<reference evidence="8 9" key="1">
    <citation type="submission" date="2017-10" db="EMBL/GenBank/DDBJ databases">
        <title>Sequencing the genomes of 1000 actinobacteria strains.</title>
        <authorList>
            <person name="Klenk H.-P."/>
        </authorList>
    </citation>
    <scope>NUCLEOTIDE SEQUENCE [LARGE SCALE GENOMIC DNA]</scope>
    <source>
        <strain evidence="8 9">DSM 46092</strain>
    </source>
</reference>
<dbReference type="Pfam" id="PF00296">
    <property type="entry name" value="Bac_luciferase"/>
    <property type="match status" value="1"/>
</dbReference>
<sequence length="445" mass="48338">MSRQLHLLLLGNPRFGSTWRYPGVENGPAATLRSVIDAAKTAERGTFDAIFFADTLNYGPDAAWPHKSTEDFEPFTTTAALTRETERLGLVVTGSATFQAPYHLARQLISLDHLSGGRAGWNVVTSFAQAAAANFGGAGVLAHDERYRVAGEALDVVRKLWRSWGPDTVVEDRVAGVYNDPARIRVPAHEGEFFQVRGPLGASPSAQGHPVIFQAGSSVAGRAFAARNAEVVFTGQGDFERGRVFVSQIHDEARSFGRVAAPLVTPSLGFVIGATDAEARQVEETIFEHFIPEHQIGWLQEVDIDLTGADLDAPVPLAAFAESTQTHQTALAGYRALATQGNPTLREFLFRTVTAFGARVVGSPERIADEIERWFTGRAADGFILGPSGIPGQLETFVDHVVPILRRRGLFRHEYAGRTLRSHLGLPESFPLGEKSQRKPSVALH</sequence>
<feature type="binding site" evidence="6">
    <location>
        <position position="147"/>
    </location>
    <ligand>
        <name>FMN</name>
        <dbReference type="ChEBI" id="CHEBI:58210"/>
    </ligand>
</feature>
<name>A0A2A9FGL6_9PSEU</name>
<dbReference type="CDD" id="cd01095">
    <property type="entry name" value="Nitrilotriacetate_monoxgenase"/>
    <property type="match status" value="1"/>
</dbReference>
<evidence type="ECO:0000259" key="7">
    <source>
        <dbReference type="Pfam" id="PF00296"/>
    </source>
</evidence>
<organism evidence="8 9">
    <name type="scientific">Amycolatopsis sulphurea</name>
    <dbReference type="NCBI Taxonomy" id="76022"/>
    <lineage>
        <taxon>Bacteria</taxon>
        <taxon>Bacillati</taxon>
        <taxon>Actinomycetota</taxon>
        <taxon>Actinomycetes</taxon>
        <taxon>Pseudonocardiales</taxon>
        <taxon>Pseudonocardiaceae</taxon>
        <taxon>Amycolatopsis</taxon>
    </lineage>
</organism>
<evidence type="ECO:0000256" key="2">
    <source>
        <dbReference type="ARBA" id="ARBA00022643"/>
    </source>
</evidence>
<evidence type="ECO:0000256" key="3">
    <source>
        <dbReference type="ARBA" id="ARBA00023002"/>
    </source>
</evidence>
<dbReference type="NCBIfam" id="TIGR03860">
    <property type="entry name" value="FMN_nitrolo"/>
    <property type="match status" value="1"/>
</dbReference>
<dbReference type="EMBL" id="PDJK01000002">
    <property type="protein sequence ID" value="PFG49650.1"/>
    <property type="molecule type" value="Genomic_DNA"/>
</dbReference>
<keyword evidence="1 6" id="KW-0285">Flavoprotein</keyword>
<dbReference type="AlphaFoldDB" id="A0A2A9FGL6"/>
<dbReference type="Proteomes" id="UP000243542">
    <property type="component" value="Unassembled WGS sequence"/>
</dbReference>
<dbReference type="InterPro" id="IPR036661">
    <property type="entry name" value="Luciferase-like_sf"/>
</dbReference>
<keyword evidence="3" id="KW-0560">Oxidoreductase</keyword>
<dbReference type="Gene3D" id="3.20.20.30">
    <property type="entry name" value="Luciferase-like domain"/>
    <property type="match status" value="1"/>
</dbReference>
<dbReference type="GO" id="GO:0016705">
    <property type="term" value="F:oxidoreductase activity, acting on paired donors, with incorporation or reduction of molecular oxygen"/>
    <property type="evidence" value="ECO:0007669"/>
    <property type="project" value="InterPro"/>
</dbReference>
<feature type="binding site" evidence="6">
    <location>
        <position position="217"/>
    </location>
    <ligand>
        <name>FMN</name>
        <dbReference type="ChEBI" id="CHEBI:58210"/>
    </ligand>
</feature>
<evidence type="ECO:0000256" key="5">
    <source>
        <dbReference type="ARBA" id="ARBA00033748"/>
    </source>
</evidence>
<gene>
    <name evidence="8" type="ORF">ATK36_4813</name>
</gene>
<feature type="binding site" evidence="6">
    <location>
        <position position="143"/>
    </location>
    <ligand>
        <name>FMN</name>
        <dbReference type="ChEBI" id="CHEBI:58210"/>
    </ligand>
</feature>
<evidence type="ECO:0000256" key="4">
    <source>
        <dbReference type="ARBA" id="ARBA00023033"/>
    </source>
</evidence>
<feature type="binding site" evidence="6">
    <location>
        <position position="218"/>
    </location>
    <ligand>
        <name>FMN</name>
        <dbReference type="ChEBI" id="CHEBI:58210"/>
    </ligand>
</feature>
<evidence type="ECO:0000313" key="9">
    <source>
        <dbReference type="Proteomes" id="UP000243542"/>
    </source>
</evidence>
<dbReference type="RefSeq" id="WP_098513511.1">
    <property type="nucleotide sequence ID" value="NZ_JBIAKZ010000004.1"/>
</dbReference>
<dbReference type="PANTHER" id="PTHR30011:SF16">
    <property type="entry name" value="C2H2 FINGER DOMAIN TRANSCRIPTION FACTOR (EUROFUNG)-RELATED"/>
    <property type="match status" value="1"/>
</dbReference>
<evidence type="ECO:0000256" key="1">
    <source>
        <dbReference type="ARBA" id="ARBA00022630"/>
    </source>
</evidence>
<keyword evidence="4 8" id="KW-0503">Monooxygenase</keyword>
<dbReference type="GO" id="GO:0004497">
    <property type="term" value="F:monooxygenase activity"/>
    <property type="evidence" value="ECO:0007669"/>
    <property type="project" value="UniProtKB-KW"/>
</dbReference>
<keyword evidence="2 6" id="KW-0288">FMN</keyword>
<dbReference type="SUPFAM" id="SSF51679">
    <property type="entry name" value="Bacterial luciferase-like"/>
    <property type="match status" value="1"/>
</dbReference>
<dbReference type="InterPro" id="IPR051260">
    <property type="entry name" value="Diverse_substr_monoxygenases"/>
</dbReference>
<accession>A0A2A9FGL6</accession>
<evidence type="ECO:0000313" key="8">
    <source>
        <dbReference type="EMBL" id="PFG49650.1"/>
    </source>
</evidence>
<dbReference type="PIRSF" id="PIRSF000337">
    <property type="entry name" value="NTA_MOA"/>
    <property type="match status" value="1"/>
</dbReference>
<protein>
    <submittedName>
        <fullName evidence="8">FMN-dependent oxidoreductase (Nitrilotriacetate monooxygenase family)</fullName>
    </submittedName>
</protein>
<proteinExistence type="inferred from homology"/>
<feature type="binding site" evidence="6">
    <location>
        <position position="93"/>
    </location>
    <ligand>
        <name>FMN</name>
        <dbReference type="ChEBI" id="CHEBI:58210"/>
    </ligand>
</feature>
<comment type="similarity">
    <text evidence="5">Belongs to the NtaA/SnaA/DszA monooxygenase family.</text>
</comment>
<comment type="caution">
    <text evidence="8">The sequence shown here is derived from an EMBL/GenBank/DDBJ whole genome shotgun (WGS) entry which is preliminary data.</text>
</comment>
<feature type="domain" description="Luciferase-like" evidence="7">
    <location>
        <begin position="26"/>
        <end position="374"/>
    </location>
</feature>